<evidence type="ECO:0000313" key="1">
    <source>
        <dbReference type="EMBL" id="SVE28807.1"/>
    </source>
</evidence>
<dbReference type="EMBL" id="UINC01206943">
    <property type="protein sequence ID" value="SVE28807.1"/>
    <property type="molecule type" value="Genomic_DNA"/>
</dbReference>
<evidence type="ECO:0008006" key="2">
    <source>
        <dbReference type="Google" id="ProtNLM"/>
    </source>
</evidence>
<organism evidence="1">
    <name type="scientific">marine metagenome</name>
    <dbReference type="NCBI Taxonomy" id="408172"/>
    <lineage>
        <taxon>unclassified sequences</taxon>
        <taxon>metagenomes</taxon>
        <taxon>ecological metagenomes</taxon>
    </lineage>
</organism>
<dbReference type="AlphaFoldDB" id="A0A383C8T2"/>
<protein>
    <recommendedName>
        <fullName evidence="2">PD-(D/E)XK endonuclease-like domain-containing protein</fullName>
    </recommendedName>
</protein>
<dbReference type="InterPro" id="IPR011604">
    <property type="entry name" value="PDDEXK-like_dom_sf"/>
</dbReference>
<proteinExistence type="predicted"/>
<sequence>METIVEDIYETLSCLCDQEDLNISEEDIEDFGERMKNVIRHWSKPHQESRGLRMSNVGRPLRRLWYDLKKDRPLYNRADPHTFIKFLYGHMLEEVVLLLVKLSGHDVKDEQKEVEVDGVIGHIDCKIDGEVVDIKTASNFAFKKFKDGTLHTSDPF</sequence>
<gene>
    <name evidence="1" type="ORF">METZ01_LOCUS481661</name>
</gene>
<reference evidence="1" key="1">
    <citation type="submission" date="2018-05" db="EMBL/GenBank/DDBJ databases">
        <authorList>
            <person name="Lanie J.A."/>
            <person name="Ng W.-L."/>
            <person name="Kazmierczak K.M."/>
            <person name="Andrzejewski T.M."/>
            <person name="Davidsen T.M."/>
            <person name="Wayne K.J."/>
            <person name="Tettelin H."/>
            <person name="Glass J.I."/>
            <person name="Rusch D."/>
            <person name="Podicherti R."/>
            <person name="Tsui H.-C.T."/>
            <person name="Winkler M.E."/>
        </authorList>
    </citation>
    <scope>NUCLEOTIDE SEQUENCE</scope>
</reference>
<accession>A0A383C8T2</accession>
<name>A0A383C8T2_9ZZZZ</name>
<dbReference type="Gene3D" id="3.90.320.10">
    <property type="match status" value="1"/>
</dbReference>
<feature type="non-terminal residue" evidence="1">
    <location>
        <position position="156"/>
    </location>
</feature>